<accession>A0A218ZHX3</accession>
<keyword evidence="3" id="KW-1185">Reference proteome</keyword>
<protein>
    <submittedName>
        <fullName evidence="2">Uncharacterized protein</fullName>
    </submittedName>
</protein>
<sequence>MQDKAEQGRARQDGKAKDHDIDVDGLWTPNIGWADEGTRGRGDEAAWRRGAAVNNPNDGADEPRSAYFTKQLVLGSIMIQYRIPRLIQPAGRSSASAPEDEYPLCQRHQRLKTFSGTPTLKGKDPLGA</sequence>
<dbReference type="EMBL" id="MZNU01000006">
    <property type="protein sequence ID" value="OWP07384.1"/>
    <property type="molecule type" value="Genomic_DNA"/>
</dbReference>
<feature type="compositionally biased region" description="Basic and acidic residues" evidence="1">
    <location>
        <begin position="1"/>
        <end position="22"/>
    </location>
</feature>
<reference evidence="2 3" key="1">
    <citation type="submission" date="2017-04" db="EMBL/GenBank/DDBJ databases">
        <title>Draft genome sequence of Marssonina coronaria NL1: causal agent of apple blotch.</title>
        <authorList>
            <person name="Cheng Q."/>
        </authorList>
    </citation>
    <scope>NUCLEOTIDE SEQUENCE [LARGE SCALE GENOMIC DNA]</scope>
    <source>
        <strain evidence="2 3">NL1</strain>
    </source>
</reference>
<organism evidence="2 3">
    <name type="scientific">Diplocarpon coronariae</name>
    <dbReference type="NCBI Taxonomy" id="2795749"/>
    <lineage>
        <taxon>Eukaryota</taxon>
        <taxon>Fungi</taxon>
        <taxon>Dikarya</taxon>
        <taxon>Ascomycota</taxon>
        <taxon>Pezizomycotina</taxon>
        <taxon>Leotiomycetes</taxon>
        <taxon>Helotiales</taxon>
        <taxon>Drepanopezizaceae</taxon>
        <taxon>Diplocarpon</taxon>
    </lineage>
</organism>
<feature type="region of interest" description="Disordered" evidence="1">
    <location>
        <begin position="90"/>
        <end position="128"/>
    </location>
</feature>
<feature type="region of interest" description="Disordered" evidence="1">
    <location>
        <begin position="1"/>
        <end position="42"/>
    </location>
</feature>
<gene>
    <name evidence="2" type="ORF">B2J93_6163</name>
</gene>
<evidence type="ECO:0000313" key="2">
    <source>
        <dbReference type="EMBL" id="OWP07384.1"/>
    </source>
</evidence>
<name>A0A218ZHX3_9HELO</name>
<evidence type="ECO:0000256" key="1">
    <source>
        <dbReference type="SAM" id="MobiDB-lite"/>
    </source>
</evidence>
<evidence type="ECO:0000313" key="3">
    <source>
        <dbReference type="Proteomes" id="UP000242519"/>
    </source>
</evidence>
<proteinExistence type="predicted"/>
<dbReference type="InParanoid" id="A0A218ZHX3"/>
<dbReference type="AlphaFoldDB" id="A0A218ZHX3"/>
<dbReference type="Proteomes" id="UP000242519">
    <property type="component" value="Unassembled WGS sequence"/>
</dbReference>
<comment type="caution">
    <text evidence="2">The sequence shown here is derived from an EMBL/GenBank/DDBJ whole genome shotgun (WGS) entry which is preliminary data.</text>
</comment>